<name>A0ABR3LZH0_9TELE</name>
<evidence type="ECO:0000313" key="2">
    <source>
        <dbReference type="EMBL" id="KAL1257069.1"/>
    </source>
</evidence>
<proteinExistence type="predicted"/>
<evidence type="ECO:0000313" key="3">
    <source>
        <dbReference type="Proteomes" id="UP001558613"/>
    </source>
</evidence>
<sequence length="283" mass="31939">MGLGAQWGLLWVHCPQEEADTLFHTHIDGWSSSVMKFCPHVNLTLSHDKYYETLFFSIQLSSVPTKLGPTPGSDLREERCPRTEAELENRIKTSQQDSNILPHRWRTLSFVFSKYGLKTTVRTHSAERHRNRGKTDRKSARNTDKEGANTFKSRTRRDRLENWREGAVETERKRGTARLSVAGQQTPNACGPDAHTHTMVVQAAVTPGRTRRLLLKLPVGTLRRNSEERSSPPHRCHSLSLRPEAVPSDSLWFFITVKAALESTVLSTVSSAEPAGSRIHPLN</sequence>
<keyword evidence="3" id="KW-1185">Reference proteome</keyword>
<comment type="caution">
    <text evidence="2">The sequence shown here is derived from an EMBL/GenBank/DDBJ whole genome shotgun (WGS) entry which is preliminary data.</text>
</comment>
<protein>
    <submittedName>
        <fullName evidence="2">Uncharacterized protein</fullName>
    </submittedName>
</protein>
<organism evidence="2 3">
    <name type="scientific">Cirrhinus molitorella</name>
    <name type="common">mud carp</name>
    <dbReference type="NCBI Taxonomy" id="172907"/>
    <lineage>
        <taxon>Eukaryota</taxon>
        <taxon>Metazoa</taxon>
        <taxon>Chordata</taxon>
        <taxon>Craniata</taxon>
        <taxon>Vertebrata</taxon>
        <taxon>Euteleostomi</taxon>
        <taxon>Actinopterygii</taxon>
        <taxon>Neopterygii</taxon>
        <taxon>Teleostei</taxon>
        <taxon>Ostariophysi</taxon>
        <taxon>Cypriniformes</taxon>
        <taxon>Cyprinidae</taxon>
        <taxon>Labeoninae</taxon>
        <taxon>Labeonini</taxon>
        <taxon>Cirrhinus</taxon>
    </lineage>
</organism>
<feature type="region of interest" description="Disordered" evidence="1">
    <location>
        <begin position="122"/>
        <end position="153"/>
    </location>
</feature>
<reference evidence="2 3" key="1">
    <citation type="submission" date="2023-09" db="EMBL/GenBank/DDBJ databases">
        <authorList>
            <person name="Wang M."/>
        </authorList>
    </citation>
    <scope>NUCLEOTIDE SEQUENCE [LARGE SCALE GENOMIC DNA]</scope>
    <source>
        <strain evidence="2">GT-2023</strain>
        <tissue evidence="2">Liver</tissue>
    </source>
</reference>
<dbReference type="EMBL" id="JAYMGO010000018">
    <property type="protein sequence ID" value="KAL1257069.1"/>
    <property type="molecule type" value="Genomic_DNA"/>
</dbReference>
<feature type="compositionally biased region" description="Basic and acidic residues" evidence="1">
    <location>
        <begin position="124"/>
        <end position="147"/>
    </location>
</feature>
<dbReference type="Proteomes" id="UP001558613">
    <property type="component" value="Unassembled WGS sequence"/>
</dbReference>
<accession>A0ABR3LZH0</accession>
<evidence type="ECO:0000256" key="1">
    <source>
        <dbReference type="SAM" id="MobiDB-lite"/>
    </source>
</evidence>
<gene>
    <name evidence="2" type="ORF">QQF64_012614</name>
</gene>